<dbReference type="EnsemblPlants" id="Solyc02g005360.2.1">
    <property type="protein sequence ID" value="Solyc02g005360.2.1"/>
    <property type="gene ID" value="Solyc02g005360.2"/>
</dbReference>
<feature type="region of interest" description="Disordered" evidence="1">
    <location>
        <begin position="238"/>
        <end position="277"/>
    </location>
</feature>
<keyword evidence="3" id="KW-1185">Reference proteome</keyword>
<dbReference type="AlphaFoldDB" id="A0A3Q7FFH5"/>
<dbReference type="PaxDb" id="4081-Solyc02g005360.1.1"/>
<dbReference type="PANTHER" id="PTHR33499:SF27">
    <property type="entry name" value="TRANSPOSASE TNP1_EN_SPM-LIKE DOMAIN-CONTAINING PROTEIN"/>
    <property type="match status" value="1"/>
</dbReference>
<dbReference type="Proteomes" id="UP000004994">
    <property type="component" value="Chromosome 2"/>
</dbReference>
<dbReference type="InParanoid" id="A0A3Q7FFH5"/>
<feature type="compositionally biased region" description="Low complexity" evidence="1">
    <location>
        <begin position="467"/>
        <end position="477"/>
    </location>
</feature>
<evidence type="ECO:0000313" key="2">
    <source>
        <dbReference type="EnsemblPlants" id="Solyc02g005360.2.1"/>
    </source>
</evidence>
<feature type="compositionally biased region" description="Polar residues" evidence="1">
    <location>
        <begin position="238"/>
        <end position="269"/>
    </location>
</feature>
<dbReference type="Gramene" id="Solyc02g005360.2.1">
    <property type="protein sequence ID" value="Solyc02g005360.2.1"/>
    <property type="gene ID" value="Solyc02g005360.2"/>
</dbReference>
<reference evidence="2" key="1">
    <citation type="journal article" date="2012" name="Nature">
        <title>The tomato genome sequence provides insights into fleshy fruit evolution.</title>
        <authorList>
            <consortium name="Tomato Genome Consortium"/>
        </authorList>
    </citation>
    <scope>NUCLEOTIDE SEQUENCE [LARGE SCALE GENOMIC DNA]</scope>
    <source>
        <strain evidence="2">cv. Heinz 1706</strain>
    </source>
</reference>
<organism evidence="2">
    <name type="scientific">Solanum lycopersicum</name>
    <name type="common">Tomato</name>
    <name type="synonym">Lycopersicon esculentum</name>
    <dbReference type="NCBI Taxonomy" id="4081"/>
    <lineage>
        <taxon>Eukaryota</taxon>
        <taxon>Viridiplantae</taxon>
        <taxon>Streptophyta</taxon>
        <taxon>Embryophyta</taxon>
        <taxon>Tracheophyta</taxon>
        <taxon>Spermatophyta</taxon>
        <taxon>Magnoliopsida</taxon>
        <taxon>eudicotyledons</taxon>
        <taxon>Gunneridae</taxon>
        <taxon>Pentapetalae</taxon>
        <taxon>asterids</taxon>
        <taxon>lamiids</taxon>
        <taxon>Solanales</taxon>
        <taxon>Solanaceae</taxon>
        <taxon>Solanoideae</taxon>
        <taxon>Solaneae</taxon>
        <taxon>Solanum</taxon>
        <taxon>Solanum subgen. Lycopersicon</taxon>
    </lineage>
</organism>
<dbReference type="PANTHER" id="PTHR33499">
    <property type="entry name" value="OS12G0282400 PROTEIN-RELATED"/>
    <property type="match status" value="1"/>
</dbReference>
<proteinExistence type="predicted"/>
<feature type="region of interest" description="Disordered" evidence="1">
    <location>
        <begin position="188"/>
        <end position="209"/>
    </location>
</feature>
<feature type="compositionally biased region" description="Basic and acidic residues" evidence="1">
    <location>
        <begin position="479"/>
        <end position="505"/>
    </location>
</feature>
<evidence type="ECO:0000313" key="3">
    <source>
        <dbReference type="Proteomes" id="UP000004994"/>
    </source>
</evidence>
<sequence length="513" mass="58990">MMNNDFIDWVRAHILVLASQGRTADELISLYVGPEPLNSGVLVRVDDSDSNKEYYGVLDDIYELRYVGNRKLHLFKCHRWNSEQVFYLKDMIDKDWLVVVKTNPRDLFNMPEVEESIMNEEAYQQEEVECNTLCPNDNEPDIHVSLHMDDVEPQTILRTNDLENKEDNFINENHTDVSQSEEIKEQLLDDNDGEDSKGNSGKDGVGCGRGNFRERECFGTSSQPPIQQTRVVEVSLETGQTPNPSQGHQEAEQISSDHLQRTSPAIESSRNLEESIRPSQEVEIGAVSRIHKKRERGKYKSIIVDIKTKYGGKIKVIIPDDIDRVVGSGARDIVNYLGLIMRSSISFQDNNWQDIVSKHGESSGIRSREIHHREKKTHKVWEIQHTRISVGGERIWLDTQSLPIHSQLEQLVVEQQSKEIKNRMTRDEILSSVLGERSGYIHGKEYGKKPPKKTQIQQAYIEASMSSAMESMHQEMQADMDRKLQEEREQMAADLKRSMEEDLQKNWKKSVNT</sequence>
<evidence type="ECO:0000256" key="1">
    <source>
        <dbReference type="SAM" id="MobiDB-lite"/>
    </source>
</evidence>
<reference evidence="2" key="2">
    <citation type="submission" date="2019-01" db="UniProtKB">
        <authorList>
            <consortium name="EnsemblPlants"/>
        </authorList>
    </citation>
    <scope>IDENTIFICATION</scope>
    <source>
        <strain evidence="2">cv. Heinz 1706</strain>
    </source>
</reference>
<feature type="region of interest" description="Disordered" evidence="1">
    <location>
        <begin position="467"/>
        <end position="513"/>
    </location>
</feature>
<protein>
    <submittedName>
        <fullName evidence="2">Uncharacterized protein</fullName>
    </submittedName>
</protein>
<name>A0A3Q7FFH5_SOLLC</name>
<accession>A0A3Q7FFH5</accession>